<proteinExistence type="predicted"/>
<evidence type="ECO:0000313" key="1">
    <source>
        <dbReference type="EMBL" id="KYB29469.1"/>
    </source>
</evidence>
<keyword evidence="2" id="KW-1185">Reference proteome</keyword>
<reference evidence="1 2" key="2">
    <citation type="journal article" date="2010" name="Nucleic Acids Res.">
        <title>BeetleBase in 2010: revisions to provide comprehensive genomic information for Tribolium castaneum.</title>
        <authorList>
            <person name="Kim H.S."/>
            <person name="Murphy T."/>
            <person name="Xia J."/>
            <person name="Caragea D."/>
            <person name="Park Y."/>
            <person name="Beeman R.W."/>
            <person name="Lorenzen M.D."/>
            <person name="Butcher S."/>
            <person name="Manak J.R."/>
            <person name="Brown S.J."/>
        </authorList>
    </citation>
    <scope>GENOME REANNOTATION</scope>
    <source>
        <strain evidence="1 2">Georgia GA2</strain>
    </source>
</reference>
<dbReference type="Proteomes" id="UP000007266">
    <property type="component" value="Linkage group 2"/>
</dbReference>
<reference evidence="1 2" key="1">
    <citation type="journal article" date="2008" name="Nature">
        <title>The genome of the model beetle and pest Tribolium castaneum.</title>
        <authorList>
            <consortium name="Tribolium Genome Sequencing Consortium"/>
            <person name="Richards S."/>
            <person name="Gibbs R.A."/>
            <person name="Weinstock G.M."/>
            <person name="Brown S.J."/>
            <person name="Denell R."/>
            <person name="Beeman R.W."/>
            <person name="Gibbs R."/>
            <person name="Beeman R.W."/>
            <person name="Brown S.J."/>
            <person name="Bucher G."/>
            <person name="Friedrich M."/>
            <person name="Grimmelikhuijzen C.J."/>
            <person name="Klingler M."/>
            <person name="Lorenzen M."/>
            <person name="Richards S."/>
            <person name="Roth S."/>
            <person name="Schroder R."/>
            <person name="Tautz D."/>
            <person name="Zdobnov E.M."/>
            <person name="Muzny D."/>
            <person name="Gibbs R.A."/>
            <person name="Weinstock G.M."/>
            <person name="Attaway T."/>
            <person name="Bell S."/>
            <person name="Buhay C.J."/>
            <person name="Chandrabose M.N."/>
            <person name="Chavez D."/>
            <person name="Clerk-Blankenburg K.P."/>
            <person name="Cree A."/>
            <person name="Dao M."/>
            <person name="Davis C."/>
            <person name="Chacko J."/>
            <person name="Dinh H."/>
            <person name="Dugan-Rocha S."/>
            <person name="Fowler G."/>
            <person name="Garner T.T."/>
            <person name="Garnes J."/>
            <person name="Gnirke A."/>
            <person name="Hawes A."/>
            <person name="Hernandez J."/>
            <person name="Hines S."/>
            <person name="Holder M."/>
            <person name="Hume J."/>
            <person name="Jhangiani S.N."/>
            <person name="Joshi V."/>
            <person name="Khan Z.M."/>
            <person name="Jackson L."/>
            <person name="Kovar C."/>
            <person name="Kowis A."/>
            <person name="Lee S."/>
            <person name="Lewis L.R."/>
            <person name="Margolis J."/>
            <person name="Morgan M."/>
            <person name="Nazareth L.V."/>
            <person name="Nguyen N."/>
            <person name="Okwuonu G."/>
            <person name="Parker D."/>
            <person name="Richards S."/>
            <person name="Ruiz S.J."/>
            <person name="Santibanez J."/>
            <person name="Savard J."/>
            <person name="Scherer S.E."/>
            <person name="Schneider B."/>
            <person name="Sodergren E."/>
            <person name="Tautz D."/>
            <person name="Vattahil S."/>
            <person name="Villasana D."/>
            <person name="White C.S."/>
            <person name="Wright R."/>
            <person name="Park Y."/>
            <person name="Beeman R.W."/>
            <person name="Lord J."/>
            <person name="Oppert B."/>
            <person name="Lorenzen M."/>
            <person name="Brown S."/>
            <person name="Wang L."/>
            <person name="Savard J."/>
            <person name="Tautz D."/>
            <person name="Richards S."/>
            <person name="Weinstock G."/>
            <person name="Gibbs R.A."/>
            <person name="Liu Y."/>
            <person name="Worley K."/>
            <person name="Weinstock G."/>
            <person name="Elsik C.G."/>
            <person name="Reese J.T."/>
            <person name="Elhaik E."/>
            <person name="Landan G."/>
            <person name="Graur D."/>
            <person name="Arensburger P."/>
            <person name="Atkinson P."/>
            <person name="Beeman R.W."/>
            <person name="Beidler J."/>
            <person name="Brown S.J."/>
            <person name="Demuth J.P."/>
            <person name="Drury D.W."/>
            <person name="Du Y.Z."/>
            <person name="Fujiwara H."/>
            <person name="Lorenzen M."/>
            <person name="Maselli V."/>
            <person name="Osanai M."/>
            <person name="Park Y."/>
            <person name="Robertson H.M."/>
            <person name="Tu Z."/>
            <person name="Wang J.J."/>
            <person name="Wang S."/>
            <person name="Richards S."/>
            <person name="Song H."/>
            <person name="Zhang L."/>
            <person name="Sodergren E."/>
            <person name="Werner D."/>
            <person name="Stanke M."/>
            <person name="Morgenstern B."/>
            <person name="Solovyev V."/>
            <person name="Kosarev P."/>
            <person name="Brown G."/>
            <person name="Chen H.C."/>
            <person name="Ermolaeva O."/>
            <person name="Hlavina W."/>
            <person name="Kapustin Y."/>
            <person name="Kiryutin B."/>
            <person name="Kitts P."/>
            <person name="Maglott D."/>
            <person name="Pruitt K."/>
            <person name="Sapojnikov V."/>
            <person name="Souvorov A."/>
            <person name="Mackey A.J."/>
            <person name="Waterhouse R.M."/>
            <person name="Wyder S."/>
            <person name="Zdobnov E.M."/>
            <person name="Zdobnov E.M."/>
            <person name="Wyder S."/>
            <person name="Kriventseva E.V."/>
            <person name="Kadowaki T."/>
            <person name="Bork P."/>
            <person name="Aranda M."/>
            <person name="Bao R."/>
            <person name="Beermann A."/>
            <person name="Berns N."/>
            <person name="Bolognesi R."/>
            <person name="Bonneton F."/>
            <person name="Bopp D."/>
            <person name="Brown S.J."/>
            <person name="Bucher G."/>
            <person name="Butts T."/>
            <person name="Chaumot A."/>
            <person name="Denell R.E."/>
            <person name="Ferrier D.E."/>
            <person name="Friedrich M."/>
            <person name="Gordon C.M."/>
            <person name="Jindra M."/>
            <person name="Klingler M."/>
            <person name="Lan Q."/>
            <person name="Lattorff H.M."/>
            <person name="Laudet V."/>
            <person name="von Levetsow C."/>
            <person name="Liu Z."/>
            <person name="Lutz R."/>
            <person name="Lynch J.A."/>
            <person name="da Fonseca R.N."/>
            <person name="Posnien N."/>
            <person name="Reuter R."/>
            <person name="Roth S."/>
            <person name="Savard J."/>
            <person name="Schinko J.B."/>
            <person name="Schmitt C."/>
            <person name="Schoppmeier M."/>
            <person name="Schroder R."/>
            <person name="Shippy T.D."/>
            <person name="Simonnet F."/>
            <person name="Marques-Souza H."/>
            <person name="Tautz D."/>
            <person name="Tomoyasu Y."/>
            <person name="Trauner J."/>
            <person name="Van der Zee M."/>
            <person name="Vervoort M."/>
            <person name="Wittkopp N."/>
            <person name="Wimmer E.A."/>
            <person name="Yang X."/>
            <person name="Jones A.K."/>
            <person name="Sattelle D.B."/>
            <person name="Ebert P.R."/>
            <person name="Nelson D."/>
            <person name="Scott J.G."/>
            <person name="Beeman R.W."/>
            <person name="Muthukrishnan S."/>
            <person name="Kramer K.J."/>
            <person name="Arakane Y."/>
            <person name="Beeman R.W."/>
            <person name="Zhu Q."/>
            <person name="Hogenkamp D."/>
            <person name="Dixit R."/>
            <person name="Oppert B."/>
            <person name="Jiang H."/>
            <person name="Zou Z."/>
            <person name="Marshall J."/>
            <person name="Elpidina E."/>
            <person name="Vinokurov K."/>
            <person name="Oppert C."/>
            <person name="Zou Z."/>
            <person name="Evans J."/>
            <person name="Lu Z."/>
            <person name="Zhao P."/>
            <person name="Sumathipala N."/>
            <person name="Altincicek B."/>
            <person name="Vilcinskas A."/>
            <person name="Williams M."/>
            <person name="Hultmark D."/>
            <person name="Hetru C."/>
            <person name="Jiang H."/>
            <person name="Grimmelikhuijzen C.J."/>
            <person name="Hauser F."/>
            <person name="Cazzamali G."/>
            <person name="Williamson M."/>
            <person name="Park Y."/>
            <person name="Li B."/>
            <person name="Tanaka Y."/>
            <person name="Predel R."/>
            <person name="Neupert S."/>
            <person name="Schachtner J."/>
            <person name="Verleyen P."/>
            <person name="Raible F."/>
            <person name="Bork P."/>
            <person name="Friedrich M."/>
            <person name="Walden K.K."/>
            <person name="Robertson H.M."/>
            <person name="Angeli S."/>
            <person name="Foret S."/>
            <person name="Bucher G."/>
            <person name="Schuetz S."/>
            <person name="Maleszka R."/>
            <person name="Wimmer E.A."/>
            <person name="Beeman R.W."/>
            <person name="Lorenzen M."/>
            <person name="Tomoyasu Y."/>
            <person name="Miller S.C."/>
            <person name="Grossmann D."/>
            <person name="Bucher G."/>
        </authorList>
    </citation>
    <scope>NUCLEOTIDE SEQUENCE [LARGE SCALE GENOMIC DNA]</scope>
    <source>
        <strain evidence="1 2">Georgia GA2</strain>
    </source>
</reference>
<name>A0A139WN62_TRICA</name>
<gene>
    <name evidence="1" type="primary">AUGUSTUS-3.0.2_32015</name>
    <name evidence="1" type="ORF">TcasGA2_TC032015</name>
</gene>
<evidence type="ECO:0000313" key="2">
    <source>
        <dbReference type="Proteomes" id="UP000007266"/>
    </source>
</evidence>
<sequence length="51" mass="5692">MAPSIKFYTYAFYFISLLLKKSIKSTKIKFSGAALRVQAVRRFGADTIGVS</sequence>
<accession>A0A139WN62</accession>
<protein>
    <submittedName>
        <fullName evidence="1">Uncharacterized protein</fullName>
    </submittedName>
</protein>
<organism evidence="1 2">
    <name type="scientific">Tribolium castaneum</name>
    <name type="common">Red flour beetle</name>
    <dbReference type="NCBI Taxonomy" id="7070"/>
    <lineage>
        <taxon>Eukaryota</taxon>
        <taxon>Metazoa</taxon>
        <taxon>Ecdysozoa</taxon>
        <taxon>Arthropoda</taxon>
        <taxon>Hexapoda</taxon>
        <taxon>Insecta</taxon>
        <taxon>Pterygota</taxon>
        <taxon>Neoptera</taxon>
        <taxon>Endopterygota</taxon>
        <taxon>Coleoptera</taxon>
        <taxon>Polyphaga</taxon>
        <taxon>Cucujiformia</taxon>
        <taxon>Tenebrionidae</taxon>
        <taxon>Tenebrionidae incertae sedis</taxon>
        <taxon>Tribolium</taxon>
    </lineage>
</organism>
<dbReference type="InParanoid" id="A0A139WN62"/>
<dbReference type="AlphaFoldDB" id="A0A139WN62"/>
<dbReference type="EMBL" id="KQ971311">
    <property type="protein sequence ID" value="KYB29469.1"/>
    <property type="molecule type" value="Genomic_DNA"/>
</dbReference>